<keyword evidence="4" id="KW-0812">Transmembrane</keyword>
<evidence type="ECO:0000313" key="7">
    <source>
        <dbReference type="Proteomes" id="UP000693672"/>
    </source>
</evidence>
<feature type="active site" description="Nucleophile" evidence="3">
    <location>
        <position position="335"/>
    </location>
</feature>
<dbReference type="GO" id="GO:0006080">
    <property type="term" value="P:substituted mannan metabolic process"/>
    <property type="evidence" value="ECO:0007669"/>
    <property type="project" value="InterPro"/>
</dbReference>
<comment type="caution">
    <text evidence="6">The sequence shown here is derived from an EMBL/GenBank/DDBJ whole genome shotgun (WGS) entry which is preliminary data.</text>
</comment>
<accession>A0A916JZE2</accession>
<evidence type="ECO:0000256" key="2">
    <source>
        <dbReference type="ARBA" id="ARBA00023295"/>
    </source>
</evidence>
<proteinExistence type="inferred from homology"/>
<dbReference type="PROSITE" id="PS51764">
    <property type="entry name" value="GH26"/>
    <property type="match status" value="1"/>
</dbReference>
<dbReference type="PANTHER" id="PTHR40079">
    <property type="entry name" value="MANNAN ENDO-1,4-BETA-MANNOSIDASE E-RELATED"/>
    <property type="match status" value="1"/>
</dbReference>
<keyword evidence="4" id="KW-1133">Transmembrane helix</keyword>
<name>A0A916JZE2_9BACL</name>
<comment type="similarity">
    <text evidence="3">Belongs to the glycosyl hydrolase 26 family.</text>
</comment>
<sequence>MTGSKLSKRLVLWICTVVCLTIVVIVFLLLQNAKTPAHVMIKGRMIQLVETIGNAWGAAAARHASRNPEGIDAEASTGKTGEANKRSEEALAVLDYVQSMSGKKILSGQSDERGASNGQTTLAYVEKVTGKSPAILGLDVGMYDARHSTAYFRKLNNVIKDAKAYWDQNGIVSLQWHWSNPLLAQASYENTKAPFNLEKALSPGTAEYKAIMQDLEVIAEALGKLQSARVPVLWRPLHEADGQWFWWGKGTPEQYKQLWIYIHNYLSKEKGLNNLIWIYSASLKLNDAWYPGDAYVDIVGTDLYYKNDTPNDIYSKAKYDGLVKLGGGRPVALTENGVIPDPQKLLDKGFLWSWFLTWHTTYLKDNNTDDDLRRFYHHDLVITREELPSFSRKR</sequence>
<dbReference type="Pfam" id="PF02156">
    <property type="entry name" value="Glyco_hydro_26"/>
    <property type="match status" value="1"/>
</dbReference>
<dbReference type="PANTHER" id="PTHR40079:SF4">
    <property type="entry name" value="GH26 DOMAIN-CONTAINING PROTEIN-RELATED"/>
    <property type="match status" value="1"/>
</dbReference>
<keyword evidence="2 3" id="KW-0326">Glycosidase</keyword>
<keyword evidence="7" id="KW-1185">Reference proteome</keyword>
<protein>
    <recommendedName>
        <fullName evidence="5">GH26 domain-containing protein</fullName>
    </recommendedName>
</protein>
<evidence type="ECO:0000313" key="6">
    <source>
        <dbReference type="EMBL" id="CAG7618367.1"/>
    </source>
</evidence>
<dbReference type="InterPro" id="IPR022790">
    <property type="entry name" value="GH26_dom"/>
</dbReference>
<feature type="transmembrane region" description="Helical" evidence="4">
    <location>
        <begin position="12"/>
        <end position="30"/>
    </location>
</feature>
<dbReference type="Proteomes" id="UP000693672">
    <property type="component" value="Unassembled WGS sequence"/>
</dbReference>
<dbReference type="RefSeq" id="WP_218091896.1">
    <property type="nucleotide sequence ID" value="NZ_CAJVAS010000007.1"/>
</dbReference>
<keyword evidence="4" id="KW-0472">Membrane</keyword>
<dbReference type="AlphaFoldDB" id="A0A916JZE2"/>
<evidence type="ECO:0000256" key="4">
    <source>
        <dbReference type="SAM" id="Phobius"/>
    </source>
</evidence>
<dbReference type="InterPro" id="IPR000805">
    <property type="entry name" value="Glyco_hydro_26"/>
</dbReference>
<reference evidence="6" key="1">
    <citation type="submission" date="2021-06" db="EMBL/GenBank/DDBJ databases">
        <authorList>
            <person name="Criscuolo A."/>
        </authorList>
    </citation>
    <scope>NUCLEOTIDE SEQUENCE</scope>
    <source>
        <strain evidence="6">CIP111600</strain>
    </source>
</reference>
<feature type="active site" description="Proton donor" evidence="3">
    <location>
        <position position="239"/>
    </location>
</feature>
<feature type="domain" description="GH26" evidence="5">
    <location>
        <begin position="88"/>
        <end position="385"/>
    </location>
</feature>
<dbReference type="EMBL" id="CAJVAS010000007">
    <property type="protein sequence ID" value="CAG7618367.1"/>
    <property type="molecule type" value="Genomic_DNA"/>
</dbReference>
<keyword evidence="1 3" id="KW-0378">Hydrolase</keyword>
<gene>
    <name evidence="6" type="ORF">PAESOLCIP111_02108</name>
</gene>
<evidence type="ECO:0000256" key="1">
    <source>
        <dbReference type="ARBA" id="ARBA00022801"/>
    </source>
</evidence>
<organism evidence="6 7">
    <name type="scientific">Paenibacillus solanacearum</name>
    <dbReference type="NCBI Taxonomy" id="2048548"/>
    <lineage>
        <taxon>Bacteria</taxon>
        <taxon>Bacillati</taxon>
        <taxon>Bacillota</taxon>
        <taxon>Bacilli</taxon>
        <taxon>Bacillales</taxon>
        <taxon>Paenibacillaceae</taxon>
        <taxon>Paenibacillus</taxon>
    </lineage>
</organism>
<evidence type="ECO:0000259" key="5">
    <source>
        <dbReference type="PROSITE" id="PS51764"/>
    </source>
</evidence>
<evidence type="ECO:0000256" key="3">
    <source>
        <dbReference type="PROSITE-ProRule" id="PRU01100"/>
    </source>
</evidence>
<dbReference type="GO" id="GO:0016985">
    <property type="term" value="F:mannan endo-1,4-beta-mannosidase activity"/>
    <property type="evidence" value="ECO:0007669"/>
    <property type="project" value="InterPro"/>
</dbReference>